<dbReference type="EMBL" id="JAQIZT010000005">
    <property type="protein sequence ID" value="KAJ6998899.1"/>
    <property type="molecule type" value="Genomic_DNA"/>
</dbReference>
<keyword evidence="2" id="KW-1185">Reference proteome</keyword>
<comment type="caution">
    <text evidence="1">The sequence shown here is derived from an EMBL/GenBank/DDBJ whole genome shotgun (WGS) entry which is preliminary data.</text>
</comment>
<protein>
    <submittedName>
        <fullName evidence="1">Uncharacterized protein</fullName>
    </submittedName>
</protein>
<sequence length="43" mass="4874">MVLTFYGTESTNLLRDENVGKDPVYLQIFEVCIPSSFFSVLSL</sequence>
<evidence type="ECO:0000313" key="2">
    <source>
        <dbReference type="Proteomes" id="UP001164929"/>
    </source>
</evidence>
<organism evidence="1 2">
    <name type="scientific">Populus alba x Populus x berolinensis</name>
    <dbReference type="NCBI Taxonomy" id="444605"/>
    <lineage>
        <taxon>Eukaryota</taxon>
        <taxon>Viridiplantae</taxon>
        <taxon>Streptophyta</taxon>
        <taxon>Embryophyta</taxon>
        <taxon>Tracheophyta</taxon>
        <taxon>Spermatophyta</taxon>
        <taxon>Magnoliopsida</taxon>
        <taxon>eudicotyledons</taxon>
        <taxon>Gunneridae</taxon>
        <taxon>Pentapetalae</taxon>
        <taxon>rosids</taxon>
        <taxon>fabids</taxon>
        <taxon>Malpighiales</taxon>
        <taxon>Salicaceae</taxon>
        <taxon>Saliceae</taxon>
        <taxon>Populus</taxon>
    </lineage>
</organism>
<gene>
    <name evidence="1" type="ORF">NC653_014908</name>
</gene>
<dbReference type="AlphaFoldDB" id="A0AAD6W5J8"/>
<proteinExistence type="predicted"/>
<accession>A0AAD6W5J8</accession>
<dbReference type="Proteomes" id="UP001164929">
    <property type="component" value="Chromosome 5"/>
</dbReference>
<reference evidence="1" key="1">
    <citation type="journal article" date="2023" name="Mol. Ecol. Resour.">
        <title>Chromosome-level genome assembly of a triploid poplar Populus alba 'Berolinensis'.</title>
        <authorList>
            <person name="Chen S."/>
            <person name="Yu Y."/>
            <person name="Wang X."/>
            <person name="Wang S."/>
            <person name="Zhang T."/>
            <person name="Zhou Y."/>
            <person name="He R."/>
            <person name="Meng N."/>
            <person name="Wang Y."/>
            <person name="Liu W."/>
            <person name="Liu Z."/>
            <person name="Liu J."/>
            <person name="Guo Q."/>
            <person name="Huang H."/>
            <person name="Sederoff R.R."/>
            <person name="Wang G."/>
            <person name="Qu G."/>
            <person name="Chen S."/>
        </authorList>
    </citation>
    <scope>NUCLEOTIDE SEQUENCE</scope>
    <source>
        <strain evidence="1">SC-2020</strain>
    </source>
</reference>
<name>A0AAD6W5J8_9ROSI</name>
<evidence type="ECO:0000313" key="1">
    <source>
        <dbReference type="EMBL" id="KAJ6998899.1"/>
    </source>
</evidence>